<proteinExistence type="predicted"/>
<evidence type="ECO:0000313" key="2">
    <source>
        <dbReference type="Proteomes" id="UP000587002"/>
    </source>
</evidence>
<reference evidence="1 2" key="1">
    <citation type="submission" date="2020-07" db="EMBL/GenBank/DDBJ databases">
        <title>Sequencing the genomes of 1000 actinobacteria strains.</title>
        <authorList>
            <person name="Klenk H.-P."/>
        </authorList>
    </citation>
    <scope>NUCLEOTIDE SEQUENCE [LARGE SCALE GENOMIC DNA]</scope>
    <source>
        <strain evidence="1 2">DSM 44065</strain>
    </source>
</reference>
<dbReference type="Proteomes" id="UP000587002">
    <property type="component" value="Unassembled WGS sequence"/>
</dbReference>
<dbReference type="AlphaFoldDB" id="A0A853AND2"/>
<dbReference type="EMBL" id="JACCFJ010000001">
    <property type="protein sequence ID" value="NYI85658.1"/>
    <property type="molecule type" value="Genomic_DNA"/>
</dbReference>
<accession>A0A853AND2</accession>
<comment type="caution">
    <text evidence="1">The sequence shown here is derived from an EMBL/GenBank/DDBJ whole genome shotgun (WGS) entry which is preliminary data.</text>
</comment>
<gene>
    <name evidence="1" type="ORF">HNR68_004288</name>
</gene>
<protein>
    <submittedName>
        <fullName evidence="1">Uncharacterized protein</fullName>
    </submittedName>
</protein>
<sequence>MSDEERKSFDTLIFLCVVHHKTIDERGAEEKYSVESLRNGLGDFGDDVARLDETISSSGKLEEFVAQIPRAARQLRSAAEHASEAARSR</sequence>
<organism evidence="1 2">
    <name type="scientific">Saccharopolyspora hordei</name>
    <dbReference type="NCBI Taxonomy" id="1838"/>
    <lineage>
        <taxon>Bacteria</taxon>
        <taxon>Bacillati</taxon>
        <taxon>Actinomycetota</taxon>
        <taxon>Actinomycetes</taxon>
        <taxon>Pseudonocardiales</taxon>
        <taxon>Pseudonocardiaceae</taxon>
        <taxon>Saccharopolyspora</taxon>
    </lineage>
</organism>
<name>A0A853AND2_9PSEU</name>
<dbReference type="RefSeq" id="WP_179723530.1">
    <property type="nucleotide sequence ID" value="NZ_BAABFH010000001.1"/>
</dbReference>
<evidence type="ECO:0000313" key="1">
    <source>
        <dbReference type="EMBL" id="NYI85658.1"/>
    </source>
</evidence>
<keyword evidence="2" id="KW-1185">Reference proteome</keyword>